<dbReference type="RefSeq" id="WP_090635244.1">
    <property type="nucleotide sequence ID" value="NZ_CVRB01000003.1"/>
</dbReference>
<evidence type="ECO:0000313" key="1">
    <source>
        <dbReference type="EMBL" id="CRK82942.1"/>
    </source>
</evidence>
<dbReference type="Proteomes" id="UP000199087">
    <property type="component" value="Unassembled WGS sequence"/>
</dbReference>
<proteinExistence type="predicted"/>
<evidence type="ECO:0000313" key="2">
    <source>
        <dbReference type="Proteomes" id="UP000199087"/>
    </source>
</evidence>
<sequence>MDKNDWRLTNQEKYLFGKTLTLKKFIPTKTDHEHCEFCWQKIVDENHPDIIREAYTTNDEYYWVCPDCYNDFKEMFKWK</sequence>
<organism evidence="1 2">
    <name type="scientific">Neobacillus massiliamazoniensis</name>
    <dbReference type="NCBI Taxonomy" id="1499688"/>
    <lineage>
        <taxon>Bacteria</taxon>
        <taxon>Bacillati</taxon>
        <taxon>Bacillota</taxon>
        <taxon>Bacilli</taxon>
        <taxon>Bacillales</taxon>
        <taxon>Bacillaceae</taxon>
        <taxon>Neobacillus</taxon>
    </lineage>
</organism>
<keyword evidence="2" id="KW-1185">Reference proteome</keyword>
<dbReference type="STRING" id="1499688.BN000_02897"/>
<name>A0A0U1NYR9_9BACI</name>
<protein>
    <submittedName>
        <fullName evidence="1">Uncharacterized protein</fullName>
    </submittedName>
</protein>
<dbReference type="AlphaFoldDB" id="A0A0U1NYR9"/>
<dbReference type="EMBL" id="CVRB01000003">
    <property type="protein sequence ID" value="CRK82942.1"/>
    <property type="molecule type" value="Genomic_DNA"/>
</dbReference>
<reference evidence="2" key="1">
    <citation type="submission" date="2015-05" db="EMBL/GenBank/DDBJ databases">
        <authorList>
            <person name="Urmite Genomes"/>
        </authorList>
    </citation>
    <scope>NUCLEOTIDE SEQUENCE [LARGE SCALE GENOMIC DNA]</scope>
    <source>
        <strain evidence="2">LF1</strain>
    </source>
</reference>
<accession>A0A0U1NYR9</accession>
<gene>
    <name evidence="1" type="ORF">BN000_02897</name>
</gene>
<dbReference type="OrthoDB" id="583824at2"/>